<dbReference type="Proteomes" id="UP000327039">
    <property type="component" value="Unassembled WGS sequence"/>
</dbReference>
<sequence>MTASRASRLTLPSLLAAAALSLAACSSPEPQATIPPEAGAVPSSPVATPEATASTPALPDPTCENIIGEASFTELEGQGWEYEQEPFLLADEEISAGVMCTWTNPAEPGGNILQFGWAPLTAAEAESTQEALESDGWIREDDGDGAFLTEDPAFALTVDEAGYGITYYFGEGYVQVADTKANLAIVERR</sequence>
<protein>
    <recommendedName>
        <fullName evidence="5">Nitrate ABC transporter substrate-binding protein</fullName>
    </recommendedName>
</protein>
<keyword evidence="4" id="KW-1185">Reference proteome</keyword>
<keyword evidence="2" id="KW-0732">Signal</keyword>
<reference evidence="4" key="1">
    <citation type="submission" date="2019-09" db="EMBL/GenBank/DDBJ databases">
        <title>Mumia zhuanghuii sp. nov. isolated from the intestinal contents of plateau pika (Ochotona curzoniae) in the Qinghai-Tibet plateau of China.</title>
        <authorList>
            <person name="Tian Z."/>
        </authorList>
    </citation>
    <scope>NUCLEOTIDE SEQUENCE [LARGE SCALE GENOMIC DNA]</scope>
    <source>
        <strain evidence="4">DSM 25564</strain>
    </source>
</reference>
<dbReference type="PROSITE" id="PS51257">
    <property type="entry name" value="PROKAR_LIPOPROTEIN"/>
    <property type="match status" value="1"/>
</dbReference>
<dbReference type="RefSeq" id="WP_150419130.1">
    <property type="nucleotide sequence ID" value="NZ_VYRZ01000002.1"/>
</dbReference>
<evidence type="ECO:0008006" key="5">
    <source>
        <dbReference type="Google" id="ProtNLM"/>
    </source>
</evidence>
<dbReference type="OrthoDB" id="5082740at2"/>
<evidence type="ECO:0000313" key="3">
    <source>
        <dbReference type="EMBL" id="KAA9086963.1"/>
    </source>
</evidence>
<accession>A0A5J5ITJ8</accession>
<gene>
    <name evidence="3" type="ORF">F6B42_08255</name>
</gene>
<evidence type="ECO:0000313" key="4">
    <source>
        <dbReference type="Proteomes" id="UP000327039"/>
    </source>
</evidence>
<proteinExistence type="predicted"/>
<evidence type="ECO:0000256" key="1">
    <source>
        <dbReference type="SAM" id="MobiDB-lite"/>
    </source>
</evidence>
<feature type="signal peptide" evidence="2">
    <location>
        <begin position="1"/>
        <end position="32"/>
    </location>
</feature>
<dbReference type="EMBL" id="VYRZ01000002">
    <property type="protein sequence ID" value="KAA9086963.1"/>
    <property type="molecule type" value="Genomic_DNA"/>
</dbReference>
<feature type="region of interest" description="Disordered" evidence="1">
    <location>
        <begin position="27"/>
        <end position="62"/>
    </location>
</feature>
<name>A0A5J5ITJ8_9MICO</name>
<organism evidence="3 4">
    <name type="scientific">Microbacterium radiodurans</name>
    <dbReference type="NCBI Taxonomy" id="661398"/>
    <lineage>
        <taxon>Bacteria</taxon>
        <taxon>Bacillati</taxon>
        <taxon>Actinomycetota</taxon>
        <taxon>Actinomycetes</taxon>
        <taxon>Micrococcales</taxon>
        <taxon>Microbacteriaceae</taxon>
        <taxon>Microbacterium</taxon>
    </lineage>
</organism>
<dbReference type="AlphaFoldDB" id="A0A5J5ITJ8"/>
<evidence type="ECO:0000256" key="2">
    <source>
        <dbReference type="SAM" id="SignalP"/>
    </source>
</evidence>
<feature type="chain" id="PRO_5023820179" description="Nitrate ABC transporter substrate-binding protein" evidence="2">
    <location>
        <begin position="33"/>
        <end position="189"/>
    </location>
</feature>
<comment type="caution">
    <text evidence="3">The sequence shown here is derived from an EMBL/GenBank/DDBJ whole genome shotgun (WGS) entry which is preliminary data.</text>
</comment>